<name>A0A7S0E746_9EUKA</name>
<dbReference type="PROSITE" id="PS50066">
    <property type="entry name" value="MADS_BOX_2"/>
    <property type="match status" value="1"/>
</dbReference>
<dbReference type="EMBL" id="HBEP01008589">
    <property type="protein sequence ID" value="CAD8476476.1"/>
    <property type="molecule type" value="Transcribed_RNA"/>
</dbReference>
<proteinExistence type="predicted"/>
<gene>
    <name evidence="8" type="ORF">PANT1444_LOCUS4776</name>
</gene>
<protein>
    <recommendedName>
        <fullName evidence="7">MADS-box domain-containing protein</fullName>
    </recommendedName>
</protein>
<dbReference type="GO" id="GO:0005634">
    <property type="term" value="C:nucleus"/>
    <property type="evidence" value="ECO:0007669"/>
    <property type="project" value="UniProtKB-SubCell"/>
</dbReference>
<dbReference type="GO" id="GO:0000987">
    <property type="term" value="F:cis-regulatory region sequence-specific DNA binding"/>
    <property type="evidence" value="ECO:0007669"/>
    <property type="project" value="InterPro"/>
</dbReference>
<dbReference type="PANTHER" id="PTHR48019">
    <property type="entry name" value="SERUM RESPONSE FACTOR HOMOLOG"/>
    <property type="match status" value="1"/>
</dbReference>
<accession>A0A7S0E746</accession>
<comment type="subcellular location">
    <subcellularLocation>
        <location evidence="1">Nucleus</location>
    </subcellularLocation>
</comment>
<sequence length="221" mass="24589">VKADDEEVMEQPKKRGGHGRRKIEIEYIDDKIRRHITFSKRKAGISKKAYELSRLTGAQVLLLISSERGQIYSFATPKLQPILVNEASKTLIEQCLNAPDPIAPLALGMPGQQMPMLPIDGSIDPNDPNQQQYAEQYADGSYAEGQHPDADQLLAMQQAAAQGQAYGVMPEGYEQQYAEGYEQQQYAEGDEGQEQQYAEGYEGQEGQEGYEGQEGEEQGEQ</sequence>
<feature type="region of interest" description="Disordered" evidence="6">
    <location>
        <begin position="176"/>
        <end position="221"/>
    </location>
</feature>
<dbReference type="Gene3D" id="3.40.1810.10">
    <property type="entry name" value="Transcription factor, MADS-box"/>
    <property type="match status" value="1"/>
</dbReference>
<evidence type="ECO:0000256" key="4">
    <source>
        <dbReference type="ARBA" id="ARBA00023163"/>
    </source>
</evidence>
<keyword evidence="3" id="KW-0238">DNA-binding</keyword>
<evidence type="ECO:0000256" key="3">
    <source>
        <dbReference type="ARBA" id="ARBA00023125"/>
    </source>
</evidence>
<keyword evidence="2" id="KW-0805">Transcription regulation</keyword>
<feature type="domain" description="MADS-box" evidence="7">
    <location>
        <begin position="18"/>
        <end position="78"/>
    </location>
</feature>
<dbReference type="AlphaFoldDB" id="A0A7S0E746"/>
<dbReference type="GO" id="GO:0045944">
    <property type="term" value="P:positive regulation of transcription by RNA polymerase II"/>
    <property type="evidence" value="ECO:0007669"/>
    <property type="project" value="InterPro"/>
</dbReference>
<evidence type="ECO:0000256" key="2">
    <source>
        <dbReference type="ARBA" id="ARBA00023015"/>
    </source>
</evidence>
<dbReference type="SUPFAM" id="SSF55455">
    <property type="entry name" value="SRF-like"/>
    <property type="match status" value="1"/>
</dbReference>
<dbReference type="FunFam" id="3.40.1810.10:FF:000002">
    <property type="entry name" value="Serum response factor b"/>
    <property type="match status" value="1"/>
</dbReference>
<dbReference type="GO" id="GO:0046983">
    <property type="term" value="F:protein dimerization activity"/>
    <property type="evidence" value="ECO:0007669"/>
    <property type="project" value="InterPro"/>
</dbReference>
<evidence type="ECO:0000256" key="5">
    <source>
        <dbReference type="ARBA" id="ARBA00023242"/>
    </source>
</evidence>
<feature type="non-terminal residue" evidence="8">
    <location>
        <position position="1"/>
    </location>
</feature>
<feature type="compositionally biased region" description="Low complexity" evidence="6">
    <location>
        <begin position="176"/>
        <end position="187"/>
    </location>
</feature>
<evidence type="ECO:0000259" key="7">
    <source>
        <dbReference type="PROSITE" id="PS50066"/>
    </source>
</evidence>
<feature type="compositionally biased region" description="Acidic residues" evidence="6">
    <location>
        <begin position="211"/>
        <end position="221"/>
    </location>
</feature>
<keyword evidence="5" id="KW-0539">Nucleus</keyword>
<evidence type="ECO:0000256" key="1">
    <source>
        <dbReference type="ARBA" id="ARBA00004123"/>
    </source>
</evidence>
<dbReference type="InterPro" id="IPR033897">
    <property type="entry name" value="SRF-like_MADS-box"/>
</dbReference>
<evidence type="ECO:0000313" key="8">
    <source>
        <dbReference type="EMBL" id="CAD8476476.1"/>
    </source>
</evidence>
<dbReference type="CDD" id="cd00266">
    <property type="entry name" value="MADS_SRF_like"/>
    <property type="match status" value="1"/>
</dbReference>
<organism evidence="8">
    <name type="scientific">Phaeocystis antarctica</name>
    <dbReference type="NCBI Taxonomy" id="33657"/>
    <lineage>
        <taxon>Eukaryota</taxon>
        <taxon>Haptista</taxon>
        <taxon>Haptophyta</taxon>
        <taxon>Prymnesiophyceae</taxon>
        <taxon>Phaeocystales</taxon>
        <taxon>Phaeocystaceae</taxon>
        <taxon>Phaeocystis</taxon>
    </lineage>
</organism>
<dbReference type="SMART" id="SM00432">
    <property type="entry name" value="MADS"/>
    <property type="match status" value="1"/>
</dbReference>
<dbReference type="InterPro" id="IPR002100">
    <property type="entry name" value="TF_MADSbox"/>
</dbReference>
<dbReference type="Pfam" id="PF00319">
    <property type="entry name" value="SRF-TF"/>
    <property type="match status" value="1"/>
</dbReference>
<dbReference type="PROSITE" id="PS00350">
    <property type="entry name" value="MADS_BOX_1"/>
    <property type="match status" value="1"/>
</dbReference>
<reference evidence="8" key="1">
    <citation type="submission" date="2021-01" db="EMBL/GenBank/DDBJ databases">
        <authorList>
            <person name="Corre E."/>
            <person name="Pelletier E."/>
            <person name="Niang G."/>
            <person name="Scheremetjew M."/>
            <person name="Finn R."/>
            <person name="Kale V."/>
            <person name="Holt S."/>
            <person name="Cochrane G."/>
            <person name="Meng A."/>
            <person name="Brown T."/>
            <person name="Cohen L."/>
        </authorList>
    </citation>
    <scope>NUCLEOTIDE SEQUENCE</scope>
    <source>
        <strain evidence="8">CCMP1374</strain>
    </source>
</reference>
<dbReference type="GO" id="GO:0000981">
    <property type="term" value="F:DNA-binding transcription factor activity, RNA polymerase II-specific"/>
    <property type="evidence" value="ECO:0007669"/>
    <property type="project" value="InterPro"/>
</dbReference>
<dbReference type="PRINTS" id="PR00404">
    <property type="entry name" value="MADSDOMAIN"/>
</dbReference>
<dbReference type="InterPro" id="IPR036879">
    <property type="entry name" value="TF_MADSbox_sf"/>
</dbReference>
<dbReference type="InterPro" id="IPR050142">
    <property type="entry name" value="MADS-box/MEF2_TF"/>
</dbReference>
<keyword evidence="4" id="KW-0804">Transcription</keyword>
<evidence type="ECO:0000256" key="6">
    <source>
        <dbReference type="SAM" id="MobiDB-lite"/>
    </source>
</evidence>